<evidence type="ECO:0000259" key="1">
    <source>
        <dbReference type="PROSITE" id="PS51192"/>
    </source>
</evidence>
<protein>
    <submittedName>
        <fullName evidence="3">Superfamily II DNA or RNA helicase</fullName>
    </submittedName>
</protein>
<keyword evidence="3" id="KW-0378">Hydrolase</keyword>
<dbReference type="CDD" id="cd09205">
    <property type="entry name" value="PLDc_N_DEXD_b3"/>
    <property type="match status" value="1"/>
</dbReference>
<dbReference type="InterPro" id="IPR014001">
    <property type="entry name" value="Helicase_ATP-bd"/>
</dbReference>
<feature type="domain" description="Helicase C-terminal" evidence="2">
    <location>
        <begin position="418"/>
        <end position="568"/>
    </location>
</feature>
<dbReference type="CDD" id="cd18799">
    <property type="entry name" value="SF2_C_EcoAI-like"/>
    <property type="match status" value="1"/>
</dbReference>
<dbReference type="PROSITE" id="PS51192">
    <property type="entry name" value="HELICASE_ATP_BIND_1"/>
    <property type="match status" value="1"/>
</dbReference>
<dbReference type="PANTHER" id="PTHR47396:SF1">
    <property type="entry name" value="ATP-DEPENDENT HELICASE IRC3-RELATED"/>
    <property type="match status" value="1"/>
</dbReference>
<dbReference type="Pfam" id="PF13091">
    <property type="entry name" value="PLDc_2"/>
    <property type="match status" value="1"/>
</dbReference>
<dbReference type="GO" id="GO:0005524">
    <property type="term" value="F:ATP binding"/>
    <property type="evidence" value="ECO:0007669"/>
    <property type="project" value="InterPro"/>
</dbReference>
<dbReference type="RefSeq" id="WP_132247806.1">
    <property type="nucleotide sequence ID" value="NZ_SLWV01000035.1"/>
</dbReference>
<dbReference type="GO" id="GO:0005829">
    <property type="term" value="C:cytosol"/>
    <property type="evidence" value="ECO:0007669"/>
    <property type="project" value="TreeGrafter"/>
</dbReference>
<keyword evidence="3" id="KW-0067">ATP-binding</keyword>
<comment type="caution">
    <text evidence="3">The sequence shown here is derived from an EMBL/GenBank/DDBJ whole genome shotgun (WGS) entry which is preliminary data.</text>
</comment>
<dbReference type="InterPro" id="IPR025202">
    <property type="entry name" value="PLD-like_dom"/>
</dbReference>
<feature type="domain" description="Helicase ATP-binding" evidence="1">
    <location>
        <begin position="213"/>
        <end position="363"/>
    </location>
</feature>
<dbReference type="Gene3D" id="3.40.50.300">
    <property type="entry name" value="P-loop containing nucleotide triphosphate hydrolases"/>
    <property type="match status" value="2"/>
</dbReference>
<reference evidence="3 4" key="1">
    <citation type="submission" date="2019-03" db="EMBL/GenBank/DDBJ databases">
        <title>Genomic Encyclopedia of Type Strains, Phase IV (KMG-IV): sequencing the most valuable type-strain genomes for metagenomic binning, comparative biology and taxonomic classification.</title>
        <authorList>
            <person name="Goeker M."/>
        </authorList>
    </citation>
    <scope>NUCLEOTIDE SEQUENCE [LARGE SCALE GENOMIC DNA]</scope>
    <source>
        <strain evidence="3 4">DSM 102940</strain>
    </source>
</reference>
<dbReference type="InterPro" id="IPR050742">
    <property type="entry name" value="Helicase_Restrict-Modif_Enz"/>
</dbReference>
<dbReference type="SUPFAM" id="SSF52540">
    <property type="entry name" value="P-loop containing nucleoside triphosphate hydrolases"/>
    <property type="match status" value="1"/>
</dbReference>
<dbReference type="Proteomes" id="UP000294919">
    <property type="component" value="Unassembled WGS sequence"/>
</dbReference>
<keyword evidence="4" id="KW-1185">Reference proteome</keyword>
<dbReference type="SUPFAM" id="SSF56024">
    <property type="entry name" value="Phospholipase D/nuclease"/>
    <property type="match status" value="1"/>
</dbReference>
<dbReference type="CDD" id="cd18032">
    <property type="entry name" value="DEXHc_RE_I_III_res"/>
    <property type="match status" value="1"/>
</dbReference>
<evidence type="ECO:0000259" key="2">
    <source>
        <dbReference type="PROSITE" id="PS51194"/>
    </source>
</evidence>
<keyword evidence="3" id="KW-0547">Nucleotide-binding</keyword>
<organism evidence="3 4">
    <name type="scientific">Marinisporobacter balticus</name>
    <dbReference type="NCBI Taxonomy" id="2018667"/>
    <lineage>
        <taxon>Bacteria</taxon>
        <taxon>Bacillati</taxon>
        <taxon>Bacillota</taxon>
        <taxon>Clostridia</taxon>
        <taxon>Peptostreptococcales</taxon>
        <taxon>Thermotaleaceae</taxon>
        <taxon>Marinisporobacter</taxon>
    </lineage>
</organism>
<dbReference type="PANTHER" id="PTHR47396">
    <property type="entry name" value="TYPE I RESTRICTION ENZYME ECOKI R PROTEIN"/>
    <property type="match status" value="1"/>
</dbReference>
<dbReference type="InterPro" id="IPR006935">
    <property type="entry name" value="Helicase/UvrB_N"/>
</dbReference>
<dbReference type="OrthoDB" id="9802848at2"/>
<dbReference type="SMART" id="SM00487">
    <property type="entry name" value="DEXDc"/>
    <property type="match status" value="1"/>
</dbReference>
<dbReference type="InterPro" id="IPR027417">
    <property type="entry name" value="P-loop_NTPase"/>
</dbReference>
<dbReference type="Gene3D" id="3.30.870.10">
    <property type="entry name" value="Endonuclease Chain A"/>
    <property type="match status" value="1"/>
</dbReference>
<dbReference type="Pfam" id="PF00271">
    <property type="entry name" value="Helicase_C"/>
    <property type="match status" value="1"/>
</dbReference>
<dbReference type="AlphaFoldDB" id="A0A4R2K8U0"/>
<dbReference type="EMBL" id="SLWV01000035">
    <property type="protein sequence ID" value="TCO69064.1"/>
    <property type="molecule type" value="Genomic_DNA"/>
</dbReference>
<dbReference type="GO" id="GO:0004386">
    <property type="term" value="F:helicase activity"/>
    <property type="evidence" value="ECO:0007669"/>
    <property type="project" value="UniProtKB-KW"/>
</dbReference>
<dbReference type="SMART" id="SM00490">
    <property type="entry name" value="HELICc"/>
    <property type="match status" value="1"/>
</dbReference>
<name>A0A4R2K8U0_9FIRM</name>
<keyword evidence="3" id="KW-0347">Helicase</keyword>
<evidence type="ECO:0000313" key="4">
    <source>
        <dbReference type="Proteomes" id="UP000294919"/>
    </source>
</evidence>
<gene>
    <name evidence="3" type="ORF">EV214_13516</name>
</gene>
<dbReference type="InterPro" id="IPR001650">
    <property type="entry name" value="Helicase_C-like"/>
</dbReference>
<sequence>MQTTYTGRTQPLLPRLQQNIKKAKHMDFIISFIRDSGIKLLINDLKSALDRGATLRLLTSTYLNVTEPNALYRLKSELNDKIEIKIYDGDSVSFHPKTYMFEYEDSKGEVIIGSSNISKAALVDGIEWNYVFSKDACLEDYKTFKNEFNELYEENSFNATLEWLRNYEKNYRKMIHIPKNSFVNKQKVNTKEEPIKEMEPIKFQIPALYELSKTREEGYNKALVIVATGLGKTYLSAFDTLTFDKVLFIAHRDEILKQSMETFKNVYKDKTMGFFNAQEKETDKEIIFGSIQTLGKKEYLNEDYFGKTYFDYIVIDEFHHAGAKSYENLIEYFEPKFLLGLTATPDRMDNKDIYKLCDYNIAYACDFKVGINNGWLVPFKYYGIYDDLIDYDTIPWRSGKYDIKVLEHKLNADKRAEQILQKYKNYAGKKTIGFCASIAHCNFMASFFTKHKIKSKCIHSESNHRRKLMEDFKADKIDILFVVDIFNEGVDIPNIDTVMFLRPTGSYTIFIQQLGRGLRTSNGKDELVVLDFVGNYKGSNLKPLYLMGAYDHKDPNGKGMLPTDKDFILPEGCTANFDLKLVDYFKEINDKKEPLKEKLMQEYDKIKENLNRVPSIMDMYENANYPVHIYLKTFESWYRGLEEKGDLNDTQLSWKDTIVEQFLEELEKTSMSKSYKIPTLLSLIEETRLEVSVSAEDIGKSFKTFYSDDLHGKDLNNKNHRGWQSWNLRKFKNLAVNKPIHFLSNGKSKKFFNYDADSEIFSLVKALHEYINLYNEELLMEIKDRLQYRNINYFHRKYMED</sequence>
<dbReference type="GO" id="GO:0003677">
    <property type="term" value="F:DNA binding"/>
    <property type="evidence" value="ECO:0007669"/>
    <property type="project" value="InterPro"/>
</dbReference>
<proteinExistence type="predicted"/>
<dbReference type="Pfam" id="PF04851">
    <property type="entry name" value="ResIII"/>
    <property type="match status" value="1"/>
</dbReference>
<dbReference type="GO" id="GO:0016787">
    <property type="term" value="F:hydrolase activity"/>
    <property type="evidence" value="ECO:0007669"/>
    <property type="project" value="InterPro"/>
</dbReference>
<evidence type="ECO:0000313" key="3">
    <source>
        <dbReference type="EMBL" id="TCO69064.1"/>
    </source>
</evidence>
<dbReference type="PROSITE" id="PS51194">
    <property type="entry name" value="HELICASE_CTER"/>
    <property type="match status" value="1"/>
</dbReference>
<accession>A0A4R2K8U0</accession>